<evidence type="ECO:0000313" key="4">
    <source>
        <dbReference type="Proteomes" id="UP000635387"/>
    </source>
</evidence>
<accession>A0ABQ3L539</accession>
<dbReference type="EMBL" id="BNAY01000001">
    <property type="protein sequence ID" value="GHH04781.1"/>
    <property type="molecule type" value="Genomic_DNA"/>
</dbReference>
<sequence length="270" mass="29985">MRTTGITVTPDVHVTVRGDLPPALTERAGRRVKRLFGLAHRPVLAASVRLTRHGNPGGEQPVIAQANLDVSGRRLRPQVVAPTAEEAIDRLDLKVRRRLERSALHWEARRGRRPDDDPGEWCHDPPSGSPGRWLSRPEGEREIVRRKSCSLARSTVDEAFLEMHFLDYDFHLFTESGTGQDSVLYHAGPTSHRLAQSTPQGPHRLSPFRLAVTVSGQPAPVLTTNDAVDRLGLLGLPFLFFLDLDHARGNVLYRRYDGHYGLITPAGTAC</sequence>
<feature type="domain" description="Sigma 54 modulation/S30EA ribosomal protein C-terminal" evidence="2">
    <location>
        <begin position="140"/>
        <end position="187"/>
    </location>
</feature>
<feature type="region of interest" description="Disordered" evidence="1">
    <location>
        <begin position="108"/>
        <end position="139"/>
    </location>
</feature>
<dbReference type="PANTHER" id="PTHR33231:SF1">
    <property type="entry name" value="30S RIBOSOMAL PROTEIN"/>
    <property type="match status" value="1"/>
</dbReference>
<evidence type="ECO:0000313" key="3">
    <source>
        <dbReference type="EMBL" id="GHH04781.1"/>
    </source>
</evidence>
<dbReference type="InterPro" id="IPR036567">
    <property type="entry name" value="RHF-like"/>
</dbReference>
<feature type="domain" description="Sigma 54 modulation/S30EA ribosomal protein C-terminal" evidence="2">
    <location>
        <begin position="219"/>
        <end position="262"/>
    </location>
</feature>
<dbReference type="SUPFAM" id="SSF69754">
    <property type="entry name" value="Ribosome binding protein Y (YfiA homologue)"/>
    <property type="match status" value="1"/>
</dbReference>
<dbReference type="RefSeq" id="WP_191251804.1">
    <property type="nucleotide sequence ID" value="NZ_BNAY01000001.1"/>
</dbReference>
<reference evidence="4" key="1">
    <citation type="journal article" date="2019" name="Int. J. Syst. Evol. Microbiol.">
        <title>The Global Catalogue of Microorganisms (GCM) 10K type strain sequencing project: providing services to taxonomists for standard genome sequencing and annotation.</title>
        <authorList>
            <consortium name="The Broad Institute Genomics Platform"/>
            <consortium name="The Broad Institute Genome Sequencing Center for Infectious Disease"/>
            <person name="Wu L."/>
            <person name="Ma J."/>
        </authorList>
    </citation>
    <scope>NUCLEOTIDE SEQUENCE [LARGE SCALE GENOMIC DNA]</scope>
    <source>
        <strain evidence="4">CGMCC 4.7683</strain>
    </source>
</reference>
<evidence type="ECO:0000256" key="1">
    <source>
        <dbReference type="SAM" id="MobiDB-lite"/>
    </source>
</evidence>
<dbReference type="PANTHER" id="PTHR33231">
    <property type="entry name" value="30S RIBOSOMAL PROTEIN"/>
    <property type="match status" value="1"/>
</dbReference>
<gene>
    <name evidence="3" type="ORF">GCM10017790_08020</name>
</gene>
<comment type="caution">
    <text evidence="3">The sequence shown here is derived from an EMBL/GenBank/DDBJ whole genome shotgun (WGS) entry which is preliminary data.</text>
</comment>
<proteinExistence type="predicted"/>
<dbReference type="InterPro" id="IPR050574">
    <property type="entry name" value="HPF/YfiA_ribosome-assoc"/>
</dbReference>
<dbReference type="Pfam" id="PF16321">
    <property type="entry name" value="Ribosom_S30AE_C"/>
    <property type="match status" value="2"/>
</dbReference>
<feature type="compositionally biased region" description="Basic and acidic residues" evidence="1">
    <location>
        <begin position="108"/>
        <end position="123"/>
    </location>
</feature>
<dbReference type="InterPro" id="IPR038416">
    <property type="entry name" value="Ribosom_S30AE_C_sf"/>
</dbReference>
<protein>
    <recommendedName>
        <fullName evidence="2">Sigma 54 modulation/S30EA ribosomal protein C-terminal domain-containing protein</fullName>
    </recommendedName>
</protein>
<dbReference type="Gene3D" id="3.30.505.50">
    <property type="entry name" value="Sigma 54 modulation/S30EA ribosomal protein, C-terminal domain"/>
    <property type="match status" value="2"/>
</dbReference>
<dbReference type="Proteomes" id="UP000635387">
    <property type="component" value="Unassembled WGS sequence"/>
</dbReference>
<organism evidence="3 4">
    <name type="scientific">Amycolatopsis oliviviridis</name>
    <dbReference type="NCBI Taxonomy" id="1471590"/>
    <lineage>
        <taxon>Bacteria</taxon>
        <taxon>Bacillati</taxon>
        <taxon>Actinomycetota</taxon>
        <taxon>Actinomycetes</taxon>
        <taxon>Pseudonocardiales</taxon>
        <taxon>Pseudonocardiaceae</taxon>
        <taxon>Amycolatopsis</taxon>
    </lineage>
</organism>
<name>A0ABQ3L539_9PSEU</name>
<keyword evidence="4" id="KW-1185">Reference proteome</keyword>
<dbReference type="InterPro" id="IPR032528">
    <property type="entry name" value="Ribosom_S30AE_C"/>
</dbReference>
<evidence type="ECO:0000259" key="2">
    <source>
        <dbReference type="Pfam" id="PF16321"/>
    </source>
</evidence>